<evidence type="ECO:0000313" key="2">
    <source>
        <dbReference type="EMBL" id="WVZ73759.1"/>
    </source>
</evidence>
<proteinExistence type="predicted"/>
<gene>
    <name evidence="2" type="ORF">U9M48_022036</name>
</gene>
<reference evidence="2 3" key="1">
    <citation type="submission" date="2024-02" db="EMBL/GenBank/DDBJ databases">
        <title>High-quality chromosome-scale genome assembly of Pensacola bahiagrass (Paspalum notatum Flugge var. saurae).</title>
        <authorList>
            <person name="Vega J.M."/>
            <person name="Podio M."/>
            <person name="Orjuela J."/>
            <person name="Siena L.A."/>
            <person name="Pessino S.C."/>
            <person name="Combes M.C."/>
            <person name="Mariac C."/>
            <person name="Albertini E."/>
            <person name="Pupilli F."/>
            <person name="Ortiz J.P.A."/>
            <person name="Leblanc O."/>
        </authorList>
    </citation>
    <scope>NUCLEOTIDE SEQUENCE [LARGE SCALE GENOMIC DNA]</scope>
    <source>
        <strain evidence="2">R1</strain>
        <tissue evidence="2">Leaf</tissue>
    </source>
</reference>
<keyword evidence="3" id="KW-1185">Reference proteome</keyword>
<dbReference type="EMBL" id="CP144749">
    <property type="protein sequence ID" value="WVZ73759.1"/>
    <property type="molecule type" value="Genomic_DNA"/>
</dbReference>
<feature type="chain" id="PRO_5042930616" evidence="1">
    <location>
        <begin position="20"/>
        <end position="115"/>
    </location>
</feature>
<keyword evidence="1" id="KW-0732">Signal</keyword>
<evidence type="ECO:0000313" key="3">
    <source>
        <dbReference type="Proteomes" id="UP001341281"/>
    </source>
</evidence>
<dbReference type="AlphaFoldDB" id="A0AAQ3TIR0"/>
<organism evidence="2 3">
    <name type="scientific">Paspalum notatum var. saurae</name>
    <dbReference type="NCBI Taxonomy" id="547442"/>
    <lineage>
        <taxon>Eukaryota</taxon>
        <taxon>Viridiplantae</taxon>
        <taxon>Streptophyta</taxon>
        <taxon>Embryophyta</taxon>
        <taxon>Tracheophyta</taxon>
        <taxon>Spermatophyta</taxon>
        <taxon>Magnoliopsida</taxon>
        <taxon>Liliopsida</taxon>
        <taxon>Poales</taxon>
        <taxon>Poaceae</taxon>
        <taxon>PACMAD clade</taxon>
        <taxon>Panicoideae</taxon>
        <taxon>Andropogonodae</taxon>
        <taxon>Paspaleae</taxon>
        <taxon>Paspalinae</taxon>
        <taxon>Paspalum</taxon>
    </lineage>
</organism>
<name>A0AAQ3TIR0_PASNO</name>
<evidence type="ECO:0000256" key="1">
    <source>
        <dbReference type="SAM" id="SignalP"/>
    </source>
</evidence>
<sequence length="115" mass="12868">MQKISTLGSWLTFFLTVEEQLLVNMKVVMRGKCRGGIKRRILNSELCLPNADMVFAAMPQVFLEVCAGMVAYSACANPTRHVLIVMPGQVWIWVDLLNLKCSSGSDMEHHDGIKK</sequence>
<protein>
    <submittedName>
        <fullName evidence="2">Uncharacterized protein</fullName>
    </submittedName>
</protein>
<accession>A0AAQ3TIR0</accession>
<feature type="signal peptide" evidence="1">
    <location>
        <begin position="1"/>
        <end position="19"/>
    </location>
</feature>
<dbReference type="Proteomes" id="UP001341281">
    <property type="component" value="Chromosome 05"/>
</dbReference>